<feature type="compositionally biased region" description="Low complexity" evidence="1">
    <location>
        <begin position="259"/>
        <end position="283"/>
    </location>
</feature>
<dbReference type="AlphaFoldDB" id="A0A6I9RRE8"/>
<keyword evidence="2" id="KW-1185">Reference proteome</keyword>
<feature type="region of interest" description="Disordered" evidence="1">
    <location>
        <begin position="29"/>
        <end position="143"/>
    </location>
</feature>
<sequence length="397" mass="43105">MEKNPEDPEFWLPSDFLCDDFFLDEAEKNKSEAEAAGDADSCFPSEITSGFGSDPASPVESVTGTESDEEDYIAGLSEKMARSFLQDDEKGTSILPPHHSKMRVLSGSPQSTLSPWLASGSGSPCGPSLVSSPPSSPLEKHKDDPWDMLYEAAGQVMRLRLNEQSAYGRGLLGPPRMPSPPISVSSKHANPSANANPVYHRTPVLTPRQLQEVQFYHLQKQQLMKQQHSSDRWAWQNRAKGGGGGGVYGGDGRSGGRPLGLPSSAWPPLQKQQQQQQQQQPLPGSGMRAVFLTGSGARKESAGTGVFLPRRVGTSTVSRKKPACSTVLLPDRVVQALNLNLEELGAQQRYPGGFVLDHDALVGRSNSALAHQRRNHLRPPPAAVTSQDIRLPPEWTY</sequence>
<dbReference type="PANTHER" id="PTHR33356:SF5">
    <property type="entry name" value="TIP41-LIKE PROTEIN"/>
    <property type="match status" value="1"/>
</dbReference>
<evidence type="ECO:0000313" key="3">
    <source>
        <dbReference type="RefSeq" id="XP_010931178.1"/>
    </source>
</evidence>
<dbReference type="FunCoup" id="A0A6I9RRE8">
    <property type="interactions" value="1165"/>
</dbReference>
<feature type="compositionally biased region" description="Low complexity" evidence="1">
    <location>
        <begin position="119"/>
        <end position="133"/>
    </location>
</feature>
<feature type="compositionally biased region" description="Basic and acidic residues" evidence="1">
    <location>
        <begin position="79"/>
        <end position="91"/>
    </location>
</feature>
<dbReference type="Proteomes" id="UP000504607">
    <property type="component" value="Chromosome 10"/>
</dbReference>
<evidence type="ECO:0000313" key="2">
    <source>
        <dbReference type="Proteomes" id="UP000504607"/>
    </source>
</evidence>
<evidence type="ECO:0000256" key="1">
    <source>
        <dbReference type="SAM" id="MobiDB-lite"/>
    </source>
</evidence>
<dbReference type="KEGG" id="egu:105052156"/>
<name>A0A6I9RRE8_ELAGV</name>
<proteinExistence type="predicted"/>
<dbReference type="PANTHER" id="PTHR33356">
    <property type="entry name" value="TIP41-LIKE PROTEIN"/>
    <property type="match status" value="1"/>
</dbReference>
<feature type="region of interest" description="Disordered" evidence="1">
    <location>
        <begin position="227"/>
        <end position="286"/>
    </location>
</feature>
<protein>
    <submittedName>
        <fullName evidence="3">Uncharacterized protein LOC105052156</fullName>
    </submittedName>
</protein>
<dbReference type="InParanoid" id="A0A6I9RRE8"/>
<dbReference type="GeneID" id="105052156"/>
<feature type="compositionally biased region" description="Gly residues" evidence="1">
    <location>
        <begin position="240"/>
        <end position="258"/>
    </location>
</feature>
<dbReference type="RefSeq" id="XP_010931178.1">
    <property type="nucleotide sequence ID" value="XM_010932876.2"/>
</dbReference>
<dbReference type="OrthoDB" id="747893at2759"/>
<gene>
    <name evidence="3" type="primary">LOC105052156</name>
</gene>
<reference evidence="3" key="1">
    <citation type="submission" date="2025-08" db="UniProtKB">
        <authorList>
            <consortium name="RefSeq"/>
        </authorList>
    </citation>
    <scope>IDENTIFICATION</scope>
</reference>
<organism evidence="2 3">
    <name type="scientific">Elaeis guineensis var. tenera</name>
    <name type="common">Oil palm</name>
    <dbReference type="NCBI Taxonomy" id="51953"/>
    <lineage>
        <taxon>Eukaryota</taxon>
        <taxon>Viridiplantae</taxon>
        <taxon>Streptophyta</taxon>
        <taxon>Embryophyta</taxon>
        <taxon>Tracheophyta</taxon>
        <taxon>Spermatophyta</taxon>
        <taxon>Magnoliopsida</taxon>
        <taxon>Liliopsida</taxon>
        <taxon>Arecaceae</taxon>
        <taxon>Arecoideae</taxon>
        <taxon>Cocoseae</taxon>
        <taxon>Elaeidinae</taxon>
        <taxon>Elaeis</taxon>
    </lineage>
</organism>
<accession>A0A6I9RRE8</accession>